<dbReference type="AlphaFoldDB" id="A0A5B0QZS8"/>
<keyword evidence="2" id="KW-1185">Reference proteome</keyword>
<proteinExistence type="predicted"/>
<accession>A0A5B0QZS8</accession>
<sequence>MQQIFLYIGRPSALIAVKADGIILDLVRRLMEPRKARNPQEGRLEDIFGLGTAFLVLSEPRTGAYGLSRIVTFLWAFEHFSFASDPCARRWIQRLSTIAARSQGSTQPSFVAARRQSRWHAQAFDGVIGTINRKLSFYFH</sequence>
<protein>
    <submittedName>
        <fullName evidence="1">Uncharacterized protein</fullName>
    </submittedName>
</protein>
<reference evidence="1 2" key="1">
    <citation type="submission" date="2019-05" db="EMBL/GenBank/DDBJ databases">
        <title>Emergence of the Ug99 lineage of the wheat stem rust pathogen through somatic hybridization.</title>
        <authorList>
            <person name="Li F."/>
            <person name="Upadhyaya N.M."/>
            <person name="Sperschneider J."/>
            <person name="Matny O."/>
            <person name="Nguyen-Phuc H."/>
            <person name="Mago R."/>
            <person name="Raley C."/>
            <person name="Miller M.E."/>
            <person name="Silverstein K.A.T."/>
            <person name="Henningsen E."/>
            <person name="Hirsch C.D."/>
            <person name="Visser B."/>
            <person name="Pretorius Z.A."/>
            <person name="Steffenson B.J."/>
            <person name="Schwessinger B."/>
            <person name="Dodds P.N."/>
            <person name="Figueroa M."/>
        </authorList>
    </citation>
    <scope>NUCLEOTIDE SEQUENCE [LARGE SCALE GENOMIC DNA]</scope>
    <source>
        <strain evidence="1">21-0</strain>
    </source>
</reference>
<organism evidence="1 2">
    <name type="scientific">Puccinia graminis f. sp. tritici</name>
    <dbReference type="NCBI Taxonomy" id="56615"/>
    <lineage>
        <taxon>Eukaryota</taxon>
        <taxon>Fungi</taxon>
        <taxon>Dikarya</taxon>
        <taxon>Basidiomycota</taxon>
        <taxon>Pucciniomycotina</taxon>
        <taxon>Pucciniomycetes</taxon>
        <taxon>Pucciniales</taxon>
        <taxon>Pucciniaceae</taxon>
        <taxon>Puccinia</taxon>
    </lineage>
</organism>
<evidence type="ECO:0000313" key="1">
    <source>
        <dbReference type="EMBL" id="KAA1118786.1"/>
    </source>
</evidence>
<comment type="caution">
    <text evidence="1">The sequence shown here is derived from an EMBL/GenBank/DDBJ whole genome shotgun (WGS) entry which is preliminary data.</text>
</comment>
<gene>
    <name evidence="1" type="ORF">PGT21_005873</name>
</gene>
<evidence type="ECO:0000313" key="2">
    <source>
        <dbReference type="Proteomes" id="UP000324748"/>
    </source>
</evidence>
<dbReference type="EMBL" id="VSWC01000001">
    <property type="protein sequence ID" value="KAA1118786.1"/>
    <property type="molecule type" value="Genomic_DNA"/>
</dbReference>
<dbReference type="Proteomes" id="UP000324748">
    <property type="component" value="Unassembled WGS sequence"/>
</dbReference>
<name>A0A5B0QZS8_PUCGR</name>